<dbReference type="NCBIfam" id="TIGR01916">
    <property type="entry name" value="F420_cofE"/>
    <property type="match status" value="1"/>
</dbReference>
<dbReference type="HOGENOM" id="CLU_051152_1_1_11"/>
<dbReference type="InterPro" id="IPR008225">
    <property type="entry name" value="F420-0_g-glutamyl_ligase"/>
</dbReference>
<evidence type="ECO:0000256" key="3">
    <source>
        <dbReference type="ARBA" id="ARBA00022741"/>
    </source>
</evidence>
<dbReference type="GO" id="GO:0052618">
    <property type="term" value="F:coenzyme F420-0:L-glutamate ligase activity"/>
    <property type="evidence" value="ECO:0007669"/>
    <property type="project" value="TreeGrafter"/>
</dbReference>
<dbReference type="InterPro" id="IPR002847">
    <property type="entry name" value="F420-0_gamma-glut_ligase-dom"/>
</dbReference>
<reference evidence="9 10" key="1">
    <citation type="journal article" date="2009" name="Stand. Genomic Sci.">
        <title>Complete genome sequence of Acidimicrobium ferrooxidans type strain (ICP).</title>
        <authorList>
            <person name="Clum A."/>
            <person name="Nolan M."/>
            <person name="Lang E."/>
            <person name="Glavina Del Rio T."/>
            <person name="Tice H."/>
            <person name="Copeland A."/>
            <person name="Cheng J.F."/>
            <person name="Lucas S."/>
            <person name="Chen F."/>
            <person name="Bruce D."/>
            <person name="Goodwin L."/>
            <person name="Pitluck S."/>
            <person name="Ivanova N."/>
            <person name="Mavrommatis K."/>
            <person name="Mikhailova N."/>
            <person name="Pati A."/>
            <person name="Chen A."/>
            <person name="Palaniappan K."/>
            <person name="Goker M."/>
            <person name="Spring S."/>
            <person name="Land M."/>
            <person name="Hauser L."/>
            <person name="Chang Y.J."/>
            <person name="Jeffries C.C."/>
            <person name="Chain P."/>
            <person name="Bristow J."/>
            <person name="Eisen J.A."/>
            <person name="Markowitz V."/>
            <person name="Hugenholtz P."/>
            <person name="Kyrpides N.C."/>
            <person name="Klenk H.P."/>
            <person name="Lapidus A."/>
        </authorList>
    </citation>
    <scope>NUCLEOTIDE SEQUENCE [LARGE SCALE GENOMIC DNA]</scope>
    <source>
        <strain evidence="10">DSM 10331 / JCM 15462 / NBRC 103882 / ICP</strain>
    </source>
</reference>
<keyword evidence="2" id="KW-0479">Metal-binding</keyword>
<dbReference type="RefSeq" id="WP_015798179.1">
    <property type="nucleotide sequence ID" value="NC_013124.1"/>
</dbReference>
<dbReference type="Gene3D" id="3.30.1330.100">
    <property type="entry name" value="CofE-like"/>
    <property type="match status" value="1"/>
</dbReference>
<evidence type="ECO:0000313" key="9">
    <source>
        <dbReference type="EMBL" id="ACU53690.1"/>
    </source>
</evidence>
<evidence type="ECO:0000256" key="4">
    <source>
        <dbReference type="ARBA" id="ARBA00022842"/>
    </source>
</evidence>
<dbReference type="KEGG" id="afo:Afer_0740"/>
<dbReference type="STRING" id="525909.Afer_0740"/>
<dbReference type="GO" id="GO:0046872">
    <property type="term" value="F:metal ion binding"/>
    <property type="evidence" value="ECO:0007669"/>
    <property type="project" value="UniProtKB-KW"/>
</dbReference>
<keyword evidence="3" id="KW-0547">Nucleotide-binding</keyword>
<dbReference type="Pfam" id="PF01996">
    <property type="entry name" value="F420_ligase"/>
    <property type="match status" value="1"/>
</dbReference>
<evidence type="ECO:0000256" key="7">
    <source>
        <dbReference type="ARBA" id="ARBA00023211"/>
    </source>
</evidence>
<dbReference type="GO" id="GO:0005525">
    <property type="term" value="F:GTP binding"/>
    <property type="evidence" value="ECO:0007669"/>
    <property type="project" value="UniProtKB-KW"/>
</dbReference>
<dbReference type="PANTHER" id="PTHR47917">
    <property type="match status" value="1"/>
</dbReference>
<accession>C7LY82</accession>
<evidence type="ECO:0000256" key="6">
    <source>
        <dbReference type="ARBA" id="ARBA00023134"/>
    </source>
</evidence>
<keyword evidence="4" id="KW-0460">Magnesium</keyword>
<organism evidence="9 10">
    <name type="scientific">Acidimicrobium ferrooxidans (strain DSM 10331 / JCM 15462 / NBRC 103882 / ICP)</name>
    <dbReference type="NCBI Taxonomy" id="525909"/>
    <lineage>
        <taxon>Bacteria</taxon>
        <taxon>Bacillati</taxon>
        <taxon>Actinomycetota</taxon>
        <taxon>Acidimicrobiia</taxon>
        <taxon>Acidimicrobiales</taxon>
        <taxon>Acidimicrobiaceae</taxon>
        <taxon>Acidimicrobium</taxon>
    </lineage>
</organism>
<dbReference type="EMBL" id="CP001631">
    <property type="protein sequence ID" value="ACU53690.1"/>
    <property type="molecule type" value="Genomic_DNA"/>
</dbReference>
<keyword evidence="10" id="KW-1185">Reference proteome</keyword>
<evidence type="ECO:0000259" key="8">
    <source>
        <dbReference type="Pfam" id="PF01996"/>
    </source>
</evidence>
<evidence type="ECO:0000256" key="1">
    <source>
        <dbReference type="ARBA" id="ARBA00022598"/>
    </source>
</evidence>
<protein>
    <submittedName>
        <fullName evidence="9">F420-dependent oxidoreductase</fullName>
    </submittedName>
</protein>
<dbReference type="Gene3D" id="3.90.1660.10">
    <property type="entry name" value="CofE-like domain"/>
    <property type="match status" value="1"/>
</dbReference>
<dbReference type="AlphaFoldDB" id="C7LY82"/>
<keyword evidence="7" id="KW-0464">Manganese</keyword>
<dbReference type="SUPFAM" id="SSF144010">
    <property type="entry name" value="CofE-like"/>
    <property type="match status" value="1"/>
</dbReference>
<proteinExistence type="predicted"/>
<keyword evidence="1" id="KW-0436">Ligase</keyword>
<dbReference type="OrthoDB" id="9788295at2"/>
<name>C7LY82_ACIFD</name>
<evidence type="ECO:0000256" key="2">
    <source>
        <dbReference type="ARBA" id="ARBA00022723"/>
    </source>
</evidence>
<dbReference type="PANTHER" id="PTHR47917:SF1">
    <property type="entry name" value="COENZYME F420:L-GLUTAMATE LIGASE"/>
    <property type="match status" value="1"/>
</dbReference>
<keyword evidence="5" id="KW-0630">Potassium</keyword>
<gene>
    <name evidence="9" type="ordered locus">Afer_0740</name>
</gene>
<dbReference type="Proteomes" id="UP000000771">
    <property type="component" value="Chromosome"/>
</dbReference>
<dbReference type="eggNOG" id="COG1478">
    <property type="taxonomic scope" value="Bacteria"/>
</dbReference>
<feature type="domain" description="Coenzyme F420:L-glutamate ligase-like" evidence="8">
    <location>
        <begin position="14"/>
        <end position="208"/>
    </location>
</feature>
<keyword evidence="6" id="KW-0342">GTP-binding</keyword>
<evidence type="ECO:0000313" key="10">
    <source>
        <dbReference type="Proteomes" id="UP000000771"/>
    </source>
</evidence>
<sequence>MRRLTIWSIPIDREICAGDNLGDLLGATGELADGDVVCVSQKAVSKAEGRVIQSDPEHLDEAFEAALAAETRRVLRVRGTTRIVETHHGFVCANAGIDRSNAPAHALVLLPEDPDRSARRIRDRLRFAWNLHVGVIVTDTFGRAWREGVTDVAIGVAGVRAILDLRGTADWTGATLRVTEVCIADEIAAAANLVATKAAGTPFSVVRGIDPAWLAESSARAIVRDSARDLFR</sequence>
<evidence type="ECO:0000256" key="5">
    <source>
        <dbReference type="ARBA" id="ARBA00022958"/>
    </source>
</evidence>